<name>A0A7D5YY72_9HYPO</name>
<dbReference type="InterPro" id="IPR014729">
    <property type="entry name" value="Rossmann-like_a/b/a_fold"/>
</dbReference>
<proteinExistence type="predicted"/>
<feature type="compositionally biased region" description="Low complexity" evidence="1">
    <location>
        <begin position="1"/>
        <end position="15"/>
    </location>
</feature>
<sequence>MSCTDSANAPSLLLLPSPPDPATPDAVRAAYRRPLEAVISRLSHENRPNASRDIAPVLVVAVASPVLTRGNPAATSGHDARSVDWAPSQSLLADLYSLVAVICAEKSIATDLEADDPGAVDVRLLLIDHDQSAPSHYRPGPNGCYEANNTTVLDLAAFASLVRPWRHIFHPSSEAGYQLHAAYLKYAEGKQRFLQSQLVAVDGGLTLSQPASSQGTANDAASVSEPRTSRQRKHSAKSYTTVCLGGTFDHLHPGHKLFLHAAILLLNLQDNPSGEEPPCELVVGISSDELLAKKKYADQLQSWDVRSRSVINFLSTLLNWSTTSATAMKAVQAETKELHATFRNGRILVRCVDFHDLYGPTVKQESIQALVVSGETRSGGQAVNDKRHSQGWPILDIYEIDVLDAGIGPVEGSNGNTAAAGGNFESKISSTEIRKQKAQRLADSR</sequence>
<dbReference type="PANTHER" id="PTHR10695">
    <property type="entry name" value="DEPHOSPHO-COA KINASE-RELATED"/>
    <property type="match status" value="1"/>
</dbReference>
<dbReference type="OrthoDB" id="330671at2759"/>
<feature type="region of interest" description="Disordered" evidence="1">
    <location>
        <begin position="1"/>
        <end position="24"/>
    </location>
</feature>
<dbReference type="PANTHER" id="PTHR10695:SF46">
    <property type="entry name" value="BIFUNCTIONAL COENZYME A SYNTHASE-RELATED"/>
    <property type="match status" value="1"/>
</dbReference>
<keyword evidence="2" id="KW-0808">Transferase</keyword>
<reference evidence="2 3" key="1">
    <citation type="submission" date="2020-07" db="EMBL/GenBank/DDBJ databases">
        <title>Telomere length de novo assembly of all 7 chromosomes of the fungus, Metarhizium brunneum, using a novel assembly pipeline.</title>
        <authorList>
            <person name="Saud z."/>
            <person name="Kortsinoglou A."/>
            <person name="Kouvelis V.N."/>
            <person name="Butt T.M."/>
        </authorList>
    </citation>
    <scope>NUCLEOTIDE SEQUENCE [LARGE SCALE GENOMIC DNA]</scope>
    <source>
        <strain evidence="2 3">4556</strain>
    </source>
</reference>
<feature type="region of interest" description="Disordered" evidence="1">
    <location>
        <begin position="209"/>
        <end position="236"/>
    </location>
</feature>
<dbReference type="Proteomes" id="UP000510686">
    <property type="component" value="Chromosome 6"/>
</dbReference>
<dbReference type="KEGG" id="mbrn:26246482"/>
<dbReference type="RefSeq" id="XP_014540869.1">
    <property type="nucleotide sequence ID" value="XM_014685383.1"/>
</dbReference>
<dbReference type="Gene3D" id="3.40.50.620">
    <property type="entry name" value="HUPs"/>
    <property type="match status" value="1"/>
</dbReference>
<dbReference type="GO" id="GO:0015937">
    <property type="term" value="P:coenzyme A biosynthetic process"/>
    <property type="evidence" value="ECO:0007669"/>
    <property type="project" value="TreeGrafter"/>
</dbReference>
<protein>
    <submittedName>
        <fullName evidence="2">Phosphopantetheine adenylyltransferase 1</fullName>
    </submittedName>
</protein>
<keyword evidence="3" id="KW-1185">Reference proteome</keyword>
<evidence type="ECO:0000313" key="3">
    <source>
        <dbReference type="Proteomes" id="UP000510686"/>
    </source>
</evidence>
<dbReference type="EMBL" id="CP058937">
    <property type="protein sequence ID" value="QLI73442.1"/>
    <property type="molecule type" value="Genomic_DNA"/>
</dbReference>
<dbReference type="GeneID" id="26246482"/>
<evidence type="ECO:0000313" key="2">
    <source>
        <dbReference type="EMBL" id="QLI73442.1"/>
    </source>
</evidence>
<dbReference type="GO" id="GO:0004140">
    <property type="term" value="F:dephospho-CoA kinase activity"/>
    <property type="evidence" value="ECO:0007669"/>
    <property type="project" value="TreeGrafter"/>
</dbReference>
<keyword evidence="2" id="KW-0548">Nucleotidyltransferase</keyword>
<gene>
    <name evidence="2" type="primary">COAD</name>
    <name evidence="2" type="ORF">G6M90_00g095120</name>
</gene>
<organism evidence="2 3">
    <name type="scientific">Metarhizium brunneum</name>
    <dbReference type="NCBI Taxonomy" id="500148"/>
    <lineage>
        <taxon>Eukaryota</taxon>
        <taxon>Fungi</taxon>
        <taxon>Dikarya</taxon>
        <taxon>Ascomycota</taxon>
        <taxon>Pezizomycotina</taxon>
        <taxon>Sordariomycetes</taxon>
        <taxon>Hypocreomycetidae</taxon>
        <taxon>Hypocreales</taxon>
        <taxon>Clavicipitaceae</taxon>
        <taxon>Metarhizium</taxon>
    </lineage>
</organism>
<dbReference type="SUPFAM" id="SSF52374">
    <property type="entry name" value="Nucleotidylyl transferase"/>
    <property type="match status" value="1"/>
</dbReference>
<dbReference type="GO" id="GO:0016779">
    <property type="term" value="F:nucleotidyltransferase activity"/>
    <property type="evidence" value="ECO:0007669"/>
    <property type="project" value="UniProtKB-KW"/>
</dbReference>
<dbReference type="AlphaFoldDB" id="A0A7D5YY72"/>
<feature type="compositionally biased region" description="Polar residues" evidence="1">
    <location>
        <begin position="209"/>
        <end position="221"/>
    </location>
</feature>
<accession>A0A7D5YY72</accession>
<evidence type="ECO:0000256" key="1">
    <source>
        <dbReference type="SAM" id="MobiDB-lite"/>
    </source>
</evidence>